<evidence type="ECO:0000256" key="12">
    <source>
        <dbReference type="SAM" id="Phobius"/>
    </source>
</evidence>
<comment type="subcellular location">
    <subcellularLocation>
        <location evidence="1">Cell membrane</location>
        <topology evidence="1">Multi-pass membrane protein</topology>
    </subcellularLocation>
</comment>
<evidence type="ECO:0000256" key="11">
    <source>
        <dbReference type="RuleBase" id="RU362091"/>
    </source>
</evidence>
<keyword evidence="5 12" id="KW-0812">Transmembrane</keyword>
<dbReference type="InterPro" id="IPR051163">
    <property type="entry name" value="Sodium:Solute_Symporter_SSF"/>
</dbReference>
<dbReference type="GO" id="GO:0015293">
    <property type="term" value="F:symporter activity"/>
    <property type="evidence" value="ECO:0007669"/>
    <property type="project" value="TreeGrafter"/>
</dbReference>
<evidence type="ECO:0000313" key="14">
    <source>
        <dbReference type="Proteomes" id="UP000054630"/>
    </source>
</evidence>
<comment type="caution">
    <text evidence="13">The sequence shown here is derived from an EMBL/GenBank/DDBJ whole genome shotgun (WGS) entry which is preliminary data.</text>
</comment>
<dbReference type="InterPro" id="IPR001734">
    <property type="entry name" value="Na/solute_symporter"/>
</dbReference>
<evidence type="ECO:0000256" key="6">
    <source>
        <dbReference type="ARBA" id="ARBA00022989"/>
    </source>
</evidence>
<dbReference type="PANTHER" id="PTHR42985:SF2">
    <property type="entry name" value="SODIUM-DEPENDENT MULTIVITAMIN TRANSPORTER"/>
    <property type="match status" value="1"/>
</dbReference>
<dbReference type="OrthoDB" id="6132759at2759"/>
<keyword evidence="8" id="KW-0406">Ion transport</keyword>
<feature type="transmembrane region" description="Helical" evidence="12">
    <location>
        <begin position="159"/>
        <end position="178"/>
    </location>
</feature>
<feature type="transmembrane region" description="Helical" evidence="12">
    <location>
        <begin position="85"/>
        <end position="109"/>
    </location>
</feature>
<feature type="transmembrane region" description="Helical" evidence="12">
    <location>
        <begin position="339"/>
        <end position="364"/>
    </location>
</feature>
<keyword evidence="7" id="KW-0915">Sodium</keyword>
<dbReference type="NCBIfam" id="TIGR00813">
    <property type="entry name" value="sss"/>
    <property type="match status" value="1"/>
</dbReference>
<feature type="transmembrane region" description="Helical" evidence="12">
    <location>
        <begin position="279"/>
        <end position="304"/>
    </location>
</feature>
<evidence type="ECO:0000256" key="3">
    <source>
        <dbReference type="ARBA" id="ARBA00022448"/>
    </source>
</evidence>
<comment type="similarity">
    <text evidence="2 11">Belongs to the sodium:solute symporter (SSF) (TC 2.A.21) family.</text>
</comment>
<dbReference type="CDD" id="cd11492">
    <property type="entry name" value="SLC5sbd_NIS-SMVT"/>
    <property type="match status" value="1"/>
</dbReference>
<evidence type="ECO:0000256" key="8">
    <source>
        <dbReference type="ARBA" id="ARBA00023065"/>
    </source>
</evidence>
<protein>
    <submittedName>
        <fullName evidence="13">Sodium-coupled monocarboxylate transporter 1</fullName>
    </submittedName>
</protein>
<dbReference type="STRING" id="6336.A0A0V0SAU4"/>
<dbReference type="PROSITE" id="PS50283">
    <property type="entry name" value="NA_SOLUT_SYMP_3"/>
    <property type="match status" value="1"/>
</dbReference>
<keyword evidence="9 12" id="KW-0472">Membrane</keyword>
<keyword evidence="4" id="KW-1003">Cell membrane</keyword>
<proteinExistence type="inferred from homology"/>
<dbReference type="GO" id="GO:0005886">
    <property type="term" value="C:plasma membrane"/>
    <property type="evidence" value="ECO:0007669"/>
    <property type="project" value="UniProtKB-SubCell"/>
</dbReference>
<keyword evidence="3" id="KW-0813">Transport</keyword>
<feature type="transmembrane region" description="Helical" evidence="12">
    <location>
        <begin position="451"/>
        <end position="471"/>
    </location>
</feature>
<evidence type="ECO:0000256" key="4">
    <source>
        <dbReference type="ARBA" id="ARBA00022475"/>
    </source>
</evidence>
<gene>
    <name evidence="13" type="primary">Slc5a8</name>
    <name evidence="13" type="ORF">T07_3010</name>
</gene>
<dbReference type="Pfam" id="PF00474">
    <property type="entry name" value="SSF"/>
    <property type="match status" value="1"/>
</dbReference>
<feature type="transmembrane region" description="Helical" evidence="12">
    <location>
        <begin position="521"/>
        <end position="544"/>
    </location>
</feature>
<evidence type="ECO:0000256" key="10">
    <source>
        <dbReference type="ARBA" id="ARBA00023201"/>
    </source>
</evidence>
<feature type="transmembrane region" description="Helical" evidence="12">
    <location>
        <begin position="385"/>
        <end position="408"/>
    </location>
</feature>
<feature type="transmembrane region" description="Helical" evidence="12">
    <location>
        <begin position="414"/>
        <end position="439"/>
    </location>
</feature>
<evidence type="ECO:0000256" key="2">
    <source>
        <dbReference type="ARBA" id="ARBA00006434"/>
    </source>
</evidence>
<feature type="transmembrane region" description="Helical" evidence="12">
    <location>
        <begin position="190"/>
        <end position="217"/>
    </location>
</feature>
<evidence type="ECO:0000256" key="7">
    <source>
        <dbReference type="ARBA" id="ARBA00023053"/>
    </source>
</evidence>
<feature type="transmembrane region" description="Helical" evidence="12">
    <location>
        <begin position="53"/>
        <end position="73"/>
    </location>
</feature>
<keyword evidence="6 12" id="KW-1133">Transmembrane helix</keyword>
<keyword evidence="14" id="KW-1185">Reference proteome</keyword>
<sequence>MAPLVKKDFTIVDYVIFVISLLIPAAIGIYYACVGSSRKTAREVLIGSSKLGIVPVALALIATYMSAISILGFPVEIYQYGTMILWYEVAYLIVFPSVAFIFLPVMYPLKLTSVYEYLELRFNRIVRRMASLIFCFQVFLYLAVVLYAPALALSSVTELGIATSMLITGLIATFYTTLGGGNAVVWTSALQMLLIVSGVLAVIIAGSTELGGIGHLWQLADQGKRIQFFDIRADPRIRHSFWSVIIGGSFTILTLFSVNQMGVQRYFTMPTLKSAQLMLLFNIPLNGFFIFLFTFVGLILYATYQWCDPRLYGLIDKADQTLPFYVMNKLFHLTGLPGLFVSALYGAGLSTLASGCTALATVLLQDIVKPIYFTIRQQQLPNNRLLFVSKFLSCSIGLAIIGLAFAVGSLKSTIMQISLSIFGIVGGPLLGVFIVGMFLPFCNSKGAMVGLVSSLIVTLWIGFGAIFHGVVPVLLPMNTLGCTSNVTIMNVTLNMSNYNEVYSIYGESGSLIEFYKISYQYYSFIGVLVTIIVGSIVSACTGFLKGEKVDQRLISPITRRLCPCFIKYYGNIEDSAMEMKSDK</sequence>
<name>A0A0V0SAU4_9BILA</name>
<feature type="transmembrane region" description="Helical" evidence="12">
    <location>
        <begin position="237"/>
        <end position="258"/>
    </location>
</feature>
<reference evidence="13 14" key="1">
    <citation type="submission" date="2015-01" db="EMBL/GenBank/DDBJ databases">
        <title>Evolution of Trichinella species and genotypes.</title>
        <authorList>
            <person name="Korhonen P.K."/>
            <person name="Edoardo P."/>
            <person name="Giuseppe L.R."/>
            <person name="Gasser R.B."/>
        </authorList>
    </citation>
    <scope>NUCLEOTIDE SEQUENCE [LARGE SCALE GENOMIC DNA]</scope>
    <source>
        <strain evidence="13">ISS37</strain>
    </source>
</reference>
<organism evidence="13 14">
    <name type="scientific">Trichinella nelsoni</name>
    <dbReference type="NCBI Taxonomy" id="6336"/>
    <lineage>
        <taxon>Eukaryota</taxon>
        <taxon>Metazoa</taxon>
        <taxon>Ecdysozoa</taxon>
        <taxon>Nematoda</taxon>
        <taxon>Enoplea</taxon>
        <taxon>Dorylaimia</taxon>
        <taxon>Trichinellida</taxon>
        <taxon>Trichinellidae</taxon>
        <taxon>Trichinella</taxon>
    </lineage>
</organism>
<dbReference type="AlphaFoldDB" id="A0A0V0SAU4"/>
<accession>A0A0V0SAU4</accession>
<evidence type="ECO:0000256" key="5">
    <source>
        <dbReference type="ARBA" id="ARBA00022692"/>
    </source>
</evidence>
<evidence type="ECO:0000256" key="9">
    <source>
        <dbReference type="ARBA" id="ARBA00023136"/>
    </source>
</evidence>
<dbReference type="InterPro" id="IPR038377">
    <property type="entry name" value="Na/Glc_symporter_sf"/>
</dbReference>
<feature type="transmembrane region" description="Helical" evidence="12">
    <location>
        <begin position="130"/>
        <end position="153"/>
    </location>
</feature>
<keyword evidence="10" id="KW-0739">Sodium transport</keyword>
<feature type="transmembrane region" description="Helical" evidence="12">
    <location>
        <begin position="14"/>
        <end position="33"/>
    </location>
</feature>
<dbReference type="EMBL" id="JYDL01000021">
    <property type="protein sequence ID" value="KRX23847.1"/>
    <property type="molecule type" value="Genomic_DNA"/>
</dbReference>
<dbReference type="GO" id="GO:0006814">
    <property type="term" value="P:sodium ion transport"/>
    <property type="evidence" value="ECO:0007669"/>
    <property type="project" value="UniProtKB-KW"/>
</dbReference>
<dbReference type="PANTHER" id="PTHR42985">
    <property type="entry name" value="SODIUM-COUPLED MONOCARBOXYLATE TRANSPORTER"/>
    <property type="match status" value="1"/>
</dbReference>
<dbReference type="Gene3D" id="1.20.1730.10">
    <property type="entry name" value="Sodium/glucose cotransporter"/>
    <property type="match status" value="1"/>
</dbReference>
<dbReference type="Proteomes" id="UP000054630">
    <property type="component" value="Unassembled WGS sequence"/>
</dbReference>
<evidence type="ECO:0000256" key="1">
    <source>
        <dbReference type="ARBA" id="ARBA00004651"/>
    </source>
</evidence>
<evidence type="ECO:0000313" key="13">
    <source>
        <dbReference type="EMBL" id="KRX23847.1"/>
    </source>
</evidence>